<evidence type="ECO:0000256" key="1">
    <source>
        <dbReference type="ARBA" id="ARBA00023027"/>
    </source>
</evidence>
<dbReference type="PROSITE" id="PS50104">
    <property type="entry name" value="TIR"/>
    <property type="match status" value="1"/>
</dbReference>
<dbReference type="FunFam" id="3.40.50.10140:FF:000007">
    <property type="entry name" value="Disease resistance protein (TIR-NBS-LRR class)"/>
    <property type="match status" value="1"/>
</dbReference>
<feature type="domain" description="TIR" evidence="2">
    <location>
        <begin position="3"/>
        <end position="164"/>
    </location>
</feature>
<dbReference type="EMBL" id="OU466863">
    <property type="protein sequence ID" value="CAH2078171.1"/>
    <property type="molecule type" value="Genomic_DNA"/>
</dbReference>
<proteinExistence type="predicted"/>
<reference evidence="3 4" key="1">
    <citation type="submission" date="2022-03" db="EMBL/GenBank/DDBJ databases">
        <authorList>
            <person name="Nunn A."/>
            <person name="Chopra R."/>
            <person name="Nunn A."/>
            <person name="Contreras Garrido A."/>
        </authorList>
    </citation>
    <scope>NUCLEOTIDE SEQUENCE [LARGE SCALE GENOMIC DNA]</scope>
</reference>
<name>A0AAU9T4L3_THLAR</name>
<dbReference type="SUPFAM" id="SSF52200">
    <property type="entry name" value="Toll/Interleukin receptor TIR domain"/>
    <property type="match status" value="1"/>
</dbReference>
<keyword evidence="4" id="KW-1185">Reference proteome</keyword>
<dbReference type="SMART" id="SM00255">
    <property type="entry name" value="TIR"/>
    <property type="match status" value="1"/>
</dbReference>
<evidence type="ECO:0000313" key="3">
    <source>
        <dbReference type="EMBL" id="CAH2078171.1"/>
    </source>
</evidence>
<gene>
    <name evidence="3" type="ORF">TAV2_LOCUS25907</name>
</gene>
<sequence>MDNRPQVFINFRGKDLRLTFVPYLKHHLKQSNVNVFTDADALGEPLKNLLNHIRNSKIVIVIFSISYLESKWCLNELVEIRKCLKSKKLDFVIPIFYKVRASHVKDQTGDFGNKFLDLQKKHPHLRIMRWKRALRFVAKQIGLAYANESSISELDFIKNIVEVVTIILNRIALKEKNNETNNTPEASTTVQGQASNLIVVDVNHLNKLLHLSKTSEALNLERSFVRGFMFGFACQDLISSMQIGNSFEITPPANSLQSPMNLQSLDVQVNESVEKAINLLAFHMMSEQTHPALIFSNWDKLDHDTKNNILYSAAKKSQILKVYDEGVDLKPFLSRNITPFSELPAWDKTLQPKVPQDWPQRGHKRAISYHDIRDHAYLLPCKLMS</sequence>
<dbReference type="GO" id="GO:0007165">
    <property type="term" value="P:signal transduction"/>
    <property type="evidence" value="ECO:0007669"/>
    <property type="project" value="InterPro"/>
</dbReference>
<accession>A0AAU9T4L3</accession>
<dbReference type="Gene3D" id="3.40.50.10140">
    <property type="entry name" value="Toll/interleukin-1 receptor homology (TIR) domain"/>
    <property type="match status" value="1"/>
</dbReference>
<dbReference type="Pfam" id="PF01582">
    <property type="entry name" value="TIR"/>
    <property type="match status" value="1"/>
</dbReference>
<dbReference type="AlphaFoldDB" id="A0AAU9T4L3"/>
<protein>
    <recommendedName>
        <fullName evidence="2">TIR domain-containing protein</fullName>
    </recommendedName>
</protein>
<dbReference type="InterPro" id="IPR035897">
    <property type="entry name" value="Toll_tir_struct_dom_sf"/>
</dbReference>
<keyword evidence="1" id="KW-0520">NAD</keyword>
<dbReference type="InterPro" id="IPR000157">
    <property type="entry name" value="TIR_dom"/>
</dbReference>
<dbReference type="Proteomes" id="UP000836841">
    <property type="component" value="Chromosome 7"/>
</dbReference>
<evidence type="ECO:0000313" key="4">
    <source>
        <dbReference type="Proteomes" id="UP000836841"/>
    </source>
</evidence>
<organism evidence="3 4">
    <name type="scientific">Thlaspi arvense</name>
    <name type="common">Field penny-cress</name>
    <dbReference type="NCBI Taxonomy" id="13288"/>
    <lineage>
        <taxon>Eukaryota</taxon>
        <taxon>Viridiplantae</taxon>
        <taxon>Streptophyta</taxon>
        <taxon>Embryophyta</taxon>
        <taxon>Tracheophyta</taxon>
        <taxon>Spermatophyta</taxon>
        <taxon>Magnoliopsida</taxon>
        <taxon>eudicotyledons</taxon>
        <taxon>Gunneridae</taxon>
        <taxon>Pentapetalae</taxon>
        <taxon>rosids</taxon>
        <taxon>malvids</taxon>
        <taxon>Brassicales</taxon>
        <taxon>Brassicaceae</taxon>
        <taxon>Thlaspideae</taxon>
        <taxon>Thlaspi</taxon>
    </lineage>
</organism>
<dbReference type="PANTHER" id="PTHR32009:SF109">
    <property type="entry name" value="TOLL-INTERLEUKIN-RESISTANCE (TIR) DOMAIN FAMILY PROTEIN"/>
    <property type="match status" value="1"/>
</dbReference>
<evidence type="ECO:0000259" key="2">
    <source>
        <dbReference type="PROSITE" id="PS50104"/>
    </source>
</evidence>
<dbReference type="PANTHER" id="PTHR32009">
    <property type="entry name" value="TMV RESISTANCE PROTEIN N-LIKE"/>
    <property type="match status" value="1"/>
</dbReference>